<reference evidence="4" key="1">
    <citation type="submission" date="2016-10" db="EMBL/GenBank/DDBJ databases">
        <authorList>
            <person name="Varghese N."/>
            <person name="Submissions S."/>
        </authorList>
    </citation>
    <scope>NUCLEOTIDE SEQUENCE [LARGE SCALE GENOMIC DNA]</scope>
    <source>
        <strain evidence="4">DSM 21789</strain>
    </source>
</reference>
<dbReference type="InterPro" id="IPR024618">
    <property type="entry name" value="DUF3857"/>
</dbReference>
<feature type="chain" id="PRO_5011698340" description="DUF3857 domain-containing protein" evidence="1">
    <location>
        <begin position="21"/>
        <end position="635"/>
    </location>
</feature>
<evidence type="ECO:0000259" key="2">
    <source>
        <dbReference type="Pfam" id="PF12969"/>
    </source>
</evidence>
<evidence type="ECO:0000256" key="1">
    <source>
        <dbReference type="SAM" id="SignalP"/>
    </source>
</evidence>
<dbReference type="Gene3D" id="2.60.120.1130">
    <property type="match status" value="1"/>
</dbReference>
<proteinExistence type="predicted"/>
<feature type="domain" description="DUF3857" evidence="2">
    <location>
        <begin position="59"/>
        <end position="213"/>
    </location>
</feature>
<evidence type="ECO:0000313" key="4">
    <source>
        <dbReference type="Proteomes" id="UP000199604"/>
    </source>
</evidence>
<accession>A0A1I0XVC2</accession>
<feature type="signal peptide" evidence="1">
    <location>
        <begin position="1"/>
        <end position="20"/>
    </location>
</feature>
<name>A0A1I0XVC2_9FLAO</name>
<dbReference type="InterPro" id="IPR038765">
    <property type="entry name" value="Papain-like_cys_pep_sf"/>
</dbReference>
<dbReference type="OrthoDB" id="8595007at2"/>
<sequence>MRNKFILCFIFSLISFFSYSQKVNLDVFSIPDSLKLSANAVIRLDQMDIDINSQRNMNIKNKRIITVLNEKGIEAINAYQSYDKRTSINRIDATVYNAFGKQIKNLKRNDFKDQTAVAGGTIFSDSRVVYLEYTPTEYPFTIVYESEIRTSNTALIPQWSPLNEYFVSTEKSILNVNCVESLGLKNKEFNFLNYKINKKTDSQTQLSYEVNNLIAQKPEDYTPNAITFPKVMMSLESFNLEGVDGNIKNWKEYGQWFAEKILSGTIDLPEETKVKIKKLIGNETDLIKKAKLVYKYMQEKTRYVSVQVGIGGFKPMLAKDVDRLGYGDCKALSNYTRALLDVVGVPSYYTELYGSYNKTDIETDFFSIQGNHVILCVPNKENYIWLECTSQDAPFGYQGTFTDDRNTLVVKPEGGEIVRTKVYSDKGNSQISKGSYSLSDNGDLFGSVVIESEGSQYNRKFGIEKMSPLDKETYYKGYWDNINNLKILKTTFLNDKEKISFIENVDISAENYGNISANRMMFAVNVYNKYNSVVKKIRNRKNEFEIQRGYYDDDEIEMNLPENFIVEASPNNVELKTKFGEYKTEIVVKANNKLIYKRTMLINKGLYSKTEYDEYRLFMEQVNRNDNSKIILIKK</sequence>
<protein>
    <recommendedName>
        <fullName evidence="2">DUF3857 domain-containing protein</fullName>
    </recommendedName>
</protein>
<dbReference type="Gene3D" id="3.10.620.30">
    <property type="match status" value="1"/>
</dbReference>
<organism evidence="3 4">
    <name type="scientific">Flavobacterium swingsii</name>
    <dbReference type="NCBI Taxonomy" id="498292"/>
    <lineage>
        <taxon>Bacteria</taxon>
        <taxon>Pseudomonadati</taxon>
        <taxon>Bacteroidota</taxon>
        <taxon>Flavobacteriia</taxon>
        <taxon>Flavobacteriales</taxon>
        <taxon>Flavobacteriaceae</taxon>
        <taxon>Flavobacterium</taxon>
    </lineage>
</organism>
<keyword evidence="4" id="KW-1185">Reference proteome</keyword>
<dbReference type="Pfam" id="PF12969">
    <property type="entry name" value="DUF3857"/>
    <property type="match status" value="1"/>
</dbReference>
<dbReference type="AlphaFoldDB" id="A0A1I0XVC2"/>
<dbReference type="STRING" id="498292.SAMN05660845_1476"/>
<dbReference type="EMBL" id="FOJT01000003">
    <property type="protein sequence ID" value="SFB04118.1"/>
    <property type="molecule type" value="Genomic_DNA"/>
</dbReference>
<evidence type="ECO:0000313" key="3">
    <source>
        <dbReference type="EMBL" id="SFB04118.1"/>
    </source>
</evidence>
<dbReference type="Proteomes" id="UP000199604">
    <property type="component" value="Unassembled WGS sequence"/>
</dbReference>
<keyword evidence="1" id="KW-0732">Signal</keyword>
<dbReference type="Gene3D" id="2.60.40.3140">
    <property type="match status" value="1"/>
</dbReference>
<dbReference type="SUPFAM" id="SSF54001">
    <property type="entry name" value="Cysteine proteinases"/>
    <property type="match status" value="1"/>
</dbReference>
<dbReference type="RefSeq" id="WP_091475520.1">
    <property type="nucleotide sequence ID" value="NZ_FOJT01000003.1"/>
</dbReference>
<gene>
    <name evidence="3" type="ORF">SAMN05660845_1476</name>
</gene>